<keyword evidence="6" id="KW-1185">Reference proteome</keyword>
<comment type="caution">
    <text evidence="5">The sequence shown here is derived from an EMBL/GenBank/DDBJ whole genome shotgun (WGS) entry which is preliminary data.</text>
</comment>
<dbReference type="AlphaFoldDB" id="A0A8X7WX16"/>
<dbReference type="SMART" id="SM00320">
    <property type="entry name" value="WD40"/>
    <property type="match status" value="2"/>
</dbReference>
<dbReference type="PANTHER" id="PTHR44472">
    <property type="entry name" value="DDB1- AND CUL4-ASSOCIATED FACTOR 4-RELATED"/>
    <property type="match status" value="1"/>
</dbReference>
<dbReference type="Gene3D" id="2.130.10.10">
    <property type="entry name" value="YVTN repeat-like/Quinoprotein amine dehydrogenase"/>
    <property type="match status" value="1"/>
</dbReference>
<proteinExistence type="predicted"/>
<dbReference type="Proteomes" id="UP000886611">
    <property type="component" value="Unassembled WGS sequence"/>
</dbReference>
<dbReference type="PANTHER" id="PTHR44472:SF1">
    <property type="entry name" value="DDB1 AND CUL4 ASSOCIATED FACTOR 4"/>
    <property type="match status" value="1"/>
</dbReference>
<evidence type="ECO:0000313" key="5">
    <source>
        <dbReference type="EMBL" id="KAG2457625.1"/>
    </source>
</evidence>
<sequence>MQRNTWCYSRDWRRDGRRRRHASPDRQRPRPNRATPSSFRLIHEVKVCGMRRHKLDVQSSDSNNPNTDNFKLIVADSACERVFTVNDVEHSGCKYGIMNFRGCTGGSLSVEMCDNLYFTNRKSSPSLWLQIDLLLLQGPCPSAKRKMLAIAKSYQSKIVCSLSRRVIVTDAVTGRRQTYGISSDVLAQQFTLRAPVLYNGCRSGEIFSIDLRQRTRRGQSWKGVRFYQDSAITSVRILQDENYLVAADMLGKIRLWDIRMAKSVRQYVGHHNEHAYLPLHLNEQEGLLLAVGQDCYTRLWSLADGHLLRTIPSPHPASKDSLPSVVFSSQLGGKSGLPGLLMAVSQDLYYYSYNSDYQE</sequence>
<evidence type="ECO:0000313" key="6">
    <source>
        <dbReference type="Proteomes" id="UP000886611"/>
    </source>
</evidence>
<keyword evidence="2" id="KW-0677">Repeat</keyword>
<evidence type="ECO:0000256" key="2">
    <source>
        <dbReference type="ARBA" id="ARBA00022737"/>
    </source>
</evidence>
<dbReference type="InterPro" id="IPR052254">
    <property type="entry name" value="CUL4-DDB1_E3_ligase_receptor"/>
</dbReference>
<dbReference type="GO" id="GO:0080008">
    <property type="term" value="C:Cul4-RING E3 ubiquitin ligase complex"/>
    <property type="evidence" value="ECO:0007669"/>
    <property type="project" value="TreeGrafter"/>
</dbReference>
<dbReference type="PROSITE" id="PS50082">
    <property type="entry name" value="WD_REPEATS_2"/>
    <property type="match status" value="1"/>
</dbReference>
<feature type="non-terminal residue" evidence="5">
    <location>
        <position position="359"/>
    </location>
</feature>
<dbReference type="SUPFAM" id="SSF50978">
    <property type="entry name" value="WD40 repeat-like"/>
    <property type="match status" value="1"/>
</dbReference>
<dbReference type="EMBL" id="JAATIS010008546">
    <property type="protein sequence ID" value="KAG2457625.1"/>
    <property type="molecule type" value="Genomic_DNA"/>
</dbReference>
<reference evidence="5 6" key="1">
    <citation type="journal article" date="2021" name="Cell">
        <title>Tracing the genetic footprints of vertebrate landing in non-teleost ray-finned fishes.</title>
        <authorList>
            <person name="Bi X."/>
            <person name="Wang K."/>
            <person name="Yang L."/>
            <person name="Pan H."/>
            <person name="Jiang H."/>
            <person name="Wei Q."/>
            <person name="Fang M."/>
            <person name="Yu H."/>
            <person name="Zhu C."/>
            <person name="Cai Y."/>
            <person name="He Y."/>
            <person name="Gan X."/>
            <person name="Zeng H."/>
            <person name="Yu D."/>
            <person name="Zhu Y."/>
            <person name="Jiang H."/>
            <person name="Qiu Q."/>
            <person name="Yang H."/>
            <person name="Zhang Y.E."/>
            <person name="Wang W."/>
            <person name="Zhu M."/>
            <person name="He S."/>
            <person name="Zhang G."/>
        </authorList>
    </citation>
    <scope>NUCLEOTIDE SEQUENCE [LARGE SCALE GENOMIC DNA]</scope>
    <source>
        <strain evidence="5">Bchr_013</strain>
    </source>
</reference>
<evidence type="ECO:0000256" key="3">
    <source>
        <dbReference type="PROSITE-ProRule" id="PRU00221"/>
    </source>
</evidence>
<evidence type="ECO:0000256" key="4">
    <source>
        <dbReference type="SAM" id="MobiDB-lite"/>
    </source>
</evidence>
<accession>A0A8X7WX16</accession>
<organism evidence="5 6">
    <name type="scientific">Polypterus senegalus</name>
    <name type="common">Senegal bichir</name>
    <dbReference type="NCBI Taxonomy" id="55291"/>
    <lineage>
        <taxon>Eukaryota</taxon>
        <taxon>Metazoa</taxon>
        <taxon>Chordata</taxon>
        <taxon>Craniata</taxon>
        <taxon>Vertebrata</taxon>
        <taxon>Euteleostomi</taxon>
        <taxon>Actinopterygii</taxon>
        <taxon>Polypteriformes</taxon>
        <taxon>Polypteridae</taxon>
        <taxon>Polypterus</taxon>
    </lineage>
</organism>
<feature type="repeat" description="WD" evidence="3">
    <location>
        <begin position="228"/>
        <end position="266"/>
    </location>
</feature>
<dbReference type="InterPro" id="IPR036322">
    <property type="entry name" value="WD40_repeat_dom_sf"/>
</dbReference>
<gene>
    <name evidence="5" type="primary">Dcaf4</name>
    <name evidence="5" type="ORF">GTO96_0012206</name>
</gene>
<protein>
    <submittedName>
        <fullName evidence="5">DCAF4 factor</fullName>
    </submittedName>
</protein>
<dbReference type="Pfam" id="PF23761">
    <property type="entry name" value="Beta-prop_DCAF4"/>
    <property type="match status" value="2"/>
</dbReference>
<feature type="region of interest" description="Disordered" evidence="4">
    <location>
        <begin position="17"/>
        <end position="36"/>
    </location>
</feature>
<dbReference type="InterPro" id="IPR001680">
    <property type="entry name" value="WD40_rpt"/>
</dbReference>
<evidence type="ECO:0000256" key="1">
    <source>
        <dbReference type="ARBA" id="ARBA00022574"/>
    </source>
</evidence>
<feature type="non-terminal residue" evidence="5">
    <location>
        <position position="1"/>
    </location>
</feature>
<keyword evidence="1 3" id="KW-0853">WD repeat</keyword>
<name>A0A8X7WX16_POLSE</name>
<dbReference type="InterPro" id="IPR015943">
    <property type="entry name" value="WD40/YVTN_repeat-like_dom_sf"/>
</dbReference>